<evidence type="ECO:0000313" key="3">
    <source>
        <dbReference type="Proteomes" id="UP000302218"/>
    </source>
</evidence>
<dbReference type="AlphaFoldDB" id="A0A4P8WJW9"/>
<organism evidence="2 3">
    <name type="scientific">Natrinema versiforme</name>
    <dbReference type="NCBI Taxonomy" id="88724"/>
    <lineage>
        <taxon>Archaea</taxon>
        <taxon>Methanobacteriati</taxon>
        <taxon>Methanobacteriota</taxon>
        <taxon>Stenosarchaea group</taxon>
        <taxon>Halobacteria</taxon>
        <taxon>Halobacteriales</taxon>
        <taxon>Natrialbaceae</taxon>
        <taxon>Natrinema</taxon>
    </lineage>
</organism>
<dbReference type="Gene3D" id="2.130.10.10">
    <property type="entry name" value="YVTN repeat-like/Quinoprotein amine dehydrogenase"/>
    <property type="match status" value="1"/>
</dbReference>
<dbReference type="Pfam" id="PF13360">
    <property type="entry name" value="PQQ_2"/>
    <property type="match status" value="2"/>
</dbReference>
<dbReference type="OrthoDB" id="145878at2157"/>
<dbReference type="SMART" id="SM00564">
    <property type="entry name" value="PQQ"/>
    <property type="match status" value="3"/>
</dbReference>
<evidence type="ECO:0000259" key="1">
    <source>
        <dbReference type="Pfam" id="PF13360"/>
    </source>
</evidence>
<evidence type="ECO:0000313" key="2">
    <source>
        <dbReference type="EMBL" id="QCS43382.1"/>
    </source>
</evidence>
<dbReference type="PANTHER" id="PTHR34512:SF30">
    <property type="entry name" value="OUTER MEMBRANE PROTEIN ASSEMBLY FACTOR BAMB"/>
    <property type="match status" value="1"/>
</dbReference>
<dbReference type="PANTHER" id="PTHR34512">
    <property type="entry name" value="CELL SURFACE PROTEIN"/>
    <property type="match status" value="1"/>
</dbReference>
<dbReference type="EMBL" id="CP040330">
    <property type="protein sequence ID" value="QCS43382.1"/>
    <property type="molecule type" value="Genomic_DNA"/>
</dbReference>
<feature type="domain" description="Pyrrolo-quinoline quinone repeat" evidence="1">
    <location>
        <begin position="311"/>
        <end position="452"/>
    </location>
</feature>
<dbReference type="GeneID" id="40266374"/>
<dbReference type="InterPro" id="IPR011047">
    <property type="entry name" value="Quinoprotein_ADH-like_sf"/>
</dbReference>
<gene>
    <name evidence="2" type="ORF">FEJ81_13835</name>
</gene>
<dbReference type="Gene3D" id="2.40.10.480">
    <property type="match status" value="1"/>
</dbReference>
<sequence>MDTASSPGRRAVLAGVGTLLGAGAGCLGADRTPAASETDWRMYGRDPGRTRYVSDADLPRDGVEIAWSRSVSASGWLPPVVANGTVYCQYANGLFVVDAETGDGDVANTYGGFGRGAGPMAFASTTVYRDGVLLVPYGNAVAGYAAEPDGWPETVSGIGEDRARWWIDGEGVSTAPPGGFGADAAQSGTPVVADGTVVSLHPQGTVSAVTPDDGGERWRYGLAAANPDDEYSLVPIDHVVDTATGTVVVKGRVLGGPVLVGLDLADGTLEWTVGEGRTPEWRVEAGDSMAARDGTVYTVGWTESDSSRAVRIRELDAASGGRGWTRPLERDAHVGFAVDETTVYHVGVIEADEGADPIGVAAIDRADGGVRWTETIDDAPGSILTEGGPPPTVAGDLLLVPSRAGLHALATADGERLWTFTETVGTSGGGETERAALTPAVVAGDRIVIGTTLMLYGLGDDGD</sequence>
<accession>A0A4P8WJW9</accession>
<feature type="domain" description="Pyrrolo-quinoline quinone repeat" evidence="1">
    <location>
        <begin position="65"/>
        <end position="253"/>
    </location>
</feature>
<dbReference type="KEGG" id="nvr:FEJ81_13835"/>
<protein>
    <recommendedName>
        <fullName evidence="1">Pyrrolo-quinoline quinone repeat domain-containing protein</fullName>
    </recommendedName>
</protein>
<dbReference type="InterPro" id="IPR018391">
    <property type="entry name" value="PQQ_b-propeller_rpt"/>
</dbReference>
<dbReference type="InterPro" id="IPR015943">
    <property type="entry name" value="WD40/YVTN_repeat-like_dom_sf"/>
</dbReference>
<proteinExistence type="predicted"/>
<dbReference type="SUPFAM" id="SSF50998">
    <property type="entry name" value="Quinoprotein alcohol dehydrogenase-like"/>
    <property type="match status" value="1"/>
</dbReference>
<dbReference type="Gene3D" id="2.140.10.10">
    <property type="entry name" value="Quinoprotein alcohol dehydrogenase-like superfamily"/>
    <property type="match status" value="1"/>
</dbReference>
<dbReference type="Proteomes" id="UP000302218">
    <property type="component" value="Chromosome"/>
</dbReference>
<name>A0A4P8WJW9_9EURY</name>
<dbReference type="InterPro" id="IPR002372">
    <property type="entry name" value="PQQ_rpt_dom"/>
</dbReference>
<reference evidence="3" key="1">
    <citation type="submission" date="2019-05" db="EMBL/GenBank/DDBJ databases">
        <title>Genome sequence and methylation pattern of the halophilic Archaeon Natrinema versiforme BOL5-4.</title>
        <authorList>
            <person name="DasSarma P."/>
            <person name="Anton B.P."/>
            <person name="DasSarma S.L."/>
            <person name="Martinez F.L."/>
            <person name="Guzman D."/>
            <person name="Roberts R.J."/>
            <person name="DasSarma S."/>
        </authorList>
    </citation>
    <scope>NUCLEOTIDE SEQUENCE [LARGE SCALE GENOMIC DNA]</scope>
    <source>
        <strain evidence="3">BOL5-4</strain>
    </source>
</reference>
<dbReference type="RefSeq" id="WP_138245842.1">
    <property type="nucleotide sequence ID" value="NZ_CP040330.1"/>
</dbReference>